<evidence type="ECO:0008006" key="3">
    <source>
        <dbReference type="Google" id="ProtNLM"/>
    </source>
</evidence>
<organism evidence="1 2">
    <name type="scientific">Pseudoalteromonas luteoviolacea</name>
    <dbReference type="NCBI Taxonomy" id="43657"/>
    <lineage>
        <taxon>Bacteria</taxon>
        <taxon>Pseudomonadati</taxon>
        <taxon>Pseudomonadota</taxon>
        <taxon>Gammaproteobacteria</taxon>
        <taxon>Alteromonadales</taxon>
        <taxon>Pseudoalteromonadaceae</taxon>
        <taxon>Pseudoalteromonas</taxon>
    </lineage>
</organism>
<comment type="caution">
    <text evidence="1">The sequence shown here is derived from an EMBL/GenBank/DDBJ whole genome shotgun (WGS) entry which is preliminary data.</text>
</comment>
<dbReference type="Gene3D" id="3.90.1200.10">
    <property type="match status" value="1"/>
</dbReference>
<dbReference type="InterPro" id="IPR011009">
    <property type="entry name" value="Kinase-like_dom_sf"/>
</dbReference>
<reference evidence="2" key="1">
    <citation type="submission" date="2016-07" db="EMBL/GenBank/DDBJ databases">
        <authorList>
            <person name="Florea S."/>
            <person name="Webb J.S."/>
            <person name="Jaromczyk J."/>
            <person name="Schardl C.L."/>
        </authorList>
    </citation>
    <scope>NUCLEOTIDE SEQUENCE [LARGE SCALE GENOMIC DNA]</scope>
    <source>
        <strain evidence="2">IPB1</strain>
    </source>
</reference>
<proteinExistence type="predicted"/>
<dbReference type="Proteomes" id="UP000093366">
    <property type="component" value="Unassembled WGS sequence"/>
</dbReference>
<dbReference type="RefSeq" id="WP_065790266.1">
    <property type="nucleotide sequence ID" value="NZ_MAUJ01000002.1"/>
</dbReference>
<gene>
    <name evidence="1" type="ORF">A7985_09690</name>
</gene>
<dbReference type="OrthoDB" id="9769860at2"/>
<evidence type="ECO:0000313" key="2">
    <source>
        <dbReference type="Proteomes" id="UP000093366"/>
    </source>
</evidence>
<sequence length="317" mass="36808">MQSSSLYEQFLNTQSKDQRIALWNGCGTLEKFTLGNQCYVAKVTQVPQDLQHKNIKQTSFSLKRKVRSYEKEQLFYKQCVDVLKDICIVPKMFELHAERGIFVTLLEDYEAKGFINKNTANIEDINKVIEWLAHFHATWLEEAQIHSQFEEYGEGNYWHLKTRPDEFEKMPSGLLKENARRLDVALTSTRYKTMIHGDAKLANFAFGSKGVIGYDFQHVGVGIGLSDVMLLLTTVLDSEGLEKHCELLLDKYFQALTTQLNRNQSAIVGKDVENDWRALWPLVWVDFHRFLAGWKPEHPKINDYMKAQSAHMLIKRR</sequence>
<dbReference type="InterPro" id="IPR004119">
    <property type="entry name" value="EcKL"/>
</dbReference>
<name>A0A1C0TS44_9GAMM</name>
<dbReference type="AlphaFoldDB" id="A0A1C0TS44"/>
<dbReference type="EMBL" id="MAUJ01000002">
    <property type="protein sequence ID" value="OCQ22062.1"/>
    <property type="molecule type" value="Genomic_DNA"/>
</dbReference>
<protein>
    <recommendedName>
        <fullName evidence="3">Phosphotransferase</fullName>
    </recommendedName>
</protein>
<dbReference type="Pfam" id="PF02958">
    <property type="entry name" value="EcKL"/>
    <property type="match status" value="2"/>
</dbReference>
<dbReference type="SUPFAM" id="SSF56112">
    <property type="entry name" value="Protein kinase-like (PK-like)"/>
    <property type="match status" value="1"/>
</dbReference>
<dbReference type="PANTHER" id="PTHR11012:SF30">
    <property type="entry name" value="PROTEIN KINASE-LIKE DOMAIN-CONTAINING"/>
    <property type="match status" value="1"/>
</dbReference>
<accession>A0A1C0TS44</accession>
<evidence type="ECO:0000313" key="1">
    <source>
        <dbReference type="EMBL" id="OCQ22062.1"/>
    </source>
</evidence>
<dbReference type="PANTHER" id="PTHR11012">
    <property type="entry name" value="PROTEIN KINASE-LIKE DOMAIN-CONTAINING"/>
    <property type="match status" value="1"/>
</dbReference>